<feature type="compositionally biased region" description="Basic and acidic residues" evidence="11">
    <location>
        <begin position="505"/>
        <end position="521"/>
    </location>
</feature>
<evidence type="ECO:0000313" key="14">
    <source>
        <dbReference type="EMBL" id="KAG0268084.1"/>
    </source>
</evidence>
<evidence type="ECO:0000256" key="9">
    <source>
        <dbReference type="ARBA" id="ARBA00048048"/>
    </source>
</evidence>
<feature type="signal peptide" evidence="12">
    <location>
        <begin position="1"/>
        <end position="17"/>
    </location>
</feature>
<dbReference type="InterPro" id="IPR039859">
    <property type="entry name" value="PFA4/ZDH16/20/ERF2-like"/>
</dbReference>
<accession>A0A9P6UBL0</accession>
<feature type="compositionally biased region" description="Low complexity" evidence="11">
    <location>
        <begin position="361"/>
        <end position="375"/>
    </location>
</feature>
<dbReference type="AlphaFoldDB" id="A0A9P6UBL0"/>
<comment type="caution">
    <text evidence="10">Lacks conserved residue(s) required for the propagation of feature annotation.</text>
</comment>
<evidence type="ECO:0000256" key="12">
    <source>
        <dbReference type="SAM" id="SignalP"/>
    </source>
</evidence>
<comment type="similarity">
    <text evidence="10">Belongs to the DHHC palmitoyltransferase family.</text>
</comment>
<organism evidence="14 15">
    <name type="scientific">Actinomortierella ambigua</name>
    <dbReference type="NCBI Taxonomy" id="1343610"/>
    <lineage>
        <taxon>Eukaryota</taxon>
        <taxon>Fungi</taxon>
        <taxon>Fungi incertae sedis</taxon>
        <taxon>Mucoromycota</taxon>
        <taxon>Mortierellomycotina</taxon>
        <taxon>Mortierellomycetes</taxon>
        <taxon>Mortierellales</taxon>
        <taxon>Mortierellaceae</taxon>
        <taxon>Actinomortierella</taxon>
    </lineage>
</organism>
<keyword evidence="6" id="KW-0564">Palmitate</keyword>
<keyword evidence="4 10" id="KW-1133">Transmembrane helix</keyword>
<comment type="domain">
    <text evidence="10">The DHHC domain is required for palmitoyltransferase activity.</text>
</comment>
<feature type="compositionally biased region" description="Basic and acidic residues" evidence="11">
    <location>
        <begin position="478"/>
        <end position="488"/>
    </location>
</feature>
<feature type="compositionally biased region" description="Low complexity" evidence="11">
    <location>
        <begin position="335"/>
        <end position="351"/>
    </location>
</feature>
<feature type="region of interest" description="Disordered" evidence="11">
    <location>
        <begin position="335"/>
        <end position="604"/>
    </location>
</feature>
<dbReference type="EMBL" id="JAAAJB010000060">
    <property type="protein sequence ID" value="KAG0268084.1"/>
    <property type="molecule type" value="Genomic_DNA"/>
</dbReference>
<keyword evidence="3 10" id="KW-0812">Transmembrane</keyword>
<evidence type="ECO:0000256" key="11">
    <source>
        <dbReference type="SAM" id="MobiDB-lite"/>
    </source>
</evidence>
<feature type="domain" description="Palmitoyltransferase DHHC" evidence="13">
    <location>
        <begin position="153"/>
        <end position="213"/>
    </location>
</feature>
<feature type="compositionally biased region" description="Acidic residues" evidence="11">
    <location>
        <begin position="572"/>
        <end position="595"/>
    </location>
</feature>
<sequence length="604" mass="66492">MLLWSFFLAALTSPGYPSEILDTMHGRSKRSIYDGDSIHDDVHVGLLEHGQYSLTHSPISATSSVRPGYPHSPGMMTPGDASSGGHGHGHGGHGAEGIEGYERREREGGVVNMMTGDDCTDSTTLRNASVDVDDHTPLGITTQRFTVKRDGTMRYCQKCNFEKPDRTHHCSSCKRCVLKMDHHCPWLNNCVGHKNHKSFYETTFTQAHWVFLILAGIIFGLCLVPFAIHHTLLMRQNKTTIESFEKHKYRMGSTGEVLQSRMLNVFDIGAKKNFVQVLGPVWYLWFIPVRNSLGDGWSFPANEYGKNLLRSTQQDVYSGHSTLVSMPLISSSFHINSNHNNQSHAQQHPPQDFYASSHAASAADGTESSSGSSSHGHGHGSGGDGGGVGGVGGGQGFGGTSRRGSQGFYAMGGGGGGGSSARNGLPFRTNAASPAFSTTSSYSTSTTTSASDHHLHHHHYHHHHHHHHQPPEWPQSIENHDHDQHGHQEGPPQSQWGDSSDLDENAYHRRDSDSDLDDRPRFRPRTPRRKFYRRYQGYMYNNNNNPGAGLPDVASPSAARSRLGAGTRGSSEDDADDDDDGQDIEPEEYIYDSDEQATIRFTER</sequence>
<keyword evidence="2 10" id="KW-0808">Transferase</keyword>
<keyword evidence="15" id="KW-1185">Reference proteome</keyword>
<evidence type="ECO:0000256" key="3">
    <source>
        <dbReference type="ARBA" id="ARBA00022692"/>
    </source>
</evidence>
<evidence type="ECO:0000256" key="7">
    <source>
        <dbReference type="ARBA" id="ARBA00023288"/>
    </source>
</evidence>
<evidence type="ECO:0000256" key="5">
    <source>
        <dbReference type="ARBA" id="ARBA00023136"/>
    </source>
</evidence>
<dbReference type="InterPro" id="IPR001594">
    <property type="entry name" value="Palmitoyltrfase_DHHC"/>
</dbReference>
<keyword evidence="8 10" id="KW-0012">Acyltransferase</keyword>
<keyword evidence="12" id="KW-0732">Signal</keyword>
<comment type="caution">
    <text evidence="14">The sequence shown here is derived from an EMBL/GenBank/DDBJ whole genome shotgun (WGS) entry which is preliminary data.</text>
</comment>
<dbReference type="PANTHER" id="PTHR12246">
    <property type="entry name" value="PALMITOYLTRANSFERASE ZDHHC16"/>
    <property type="match status" value="1"/>
</dbReference>
<comment type="catalytic activity">
    <reaction evidence="9 10">
        <text>L-cysteinyl-[protein] + hexadecanoyl-CoA = S-hexadecanoyl-L-cysteinyl-[protein] + CoA</text>
        <dbReference type="Rhea" id="RHEA:36683"/>
        <dbReference type="Rhea" id="RHEA-COMP:10131"/>
        <dbReference type="Rhea" id="RHEA-COMP:11032"/>
        <dbReference type="ChEBI" id="CHEBI:29950"/>
        <dbReference type="ChEBI" id="CHEBI:57287"/>
        <dbReference type="ChEBI" id="CHEBI:57379"/>
        <dbReference type="ChEBI" id="CHEBI:74151"/>
        <dbReference type="EC" id="2.3.1.225"/>
    </reaction>
</comment>
<feature type="compositionally biased region" description="Basic residues" evidence="11">
    <location>
        <begin position="522"/>
        <end position="533"/>
    </location>
</feature>
<feature type="compositionally biased region" description="Gly residues" evidence="11">
    <location>
        <begin position="82"/>
        <end position="97"/>
    </location>
</feature>
<evidence type="ECO:0000256" key="10">
    <source>
        <dbReference type="RuleBase" id="RU079119"/>
    </source>
</evidence>
<feature type="transmembrane region" description="Helical" evidence="10">
    <location>
        <begin position="207"/>
        <end position="228"/>
    </location>
</feature>
<evidence type="ECO:0000256" key="8">
    <source>
        <dbReference type="ARBA" id="ARBA00023315"/>
    </source>
</evidence>
<feature type="compositionally biased region" description="Basic residues" evidence="11">
    <location>
        <begin position="454"/>
        <end position="468"/>
    </location>
</feature>
<dbReference type="OrthoDB" id="9909019at2759"/>
<evidence type="ECO:0000256" key="6">
    <source>
        <dbReference type="ARBA" id="ARBA00023139"/>
    </source>
</evidence>
<evidence type="ECO:0000256" key="2">
    <source>
        <dbReference type="ARBA" id="ARBA00022679"/>
    </source>
</evidence>
<evidence type="ECO:0000313" key="15">
    <source>
        <dbReference type="Proteomes" id="UP000807716"/>
    </source>
</evidence>
<dbReference type="PROSITE" id="PS50216">
    <property type="entry name" value="DHHC"/>
    <property type="match status" value="1"/>
</dbReference>
<evidence type="ECO:0000256" key="4">
    <source>
        <dbReference type="ARBA" id="ARBA00022989"/>
    </source>
</evidence>
<dbReference type="Pfam" id="PF01529">
    <property type="entry name" value="DHHC"/>
    <property type="match status" value="1"/>
</dbReference>
<proteinExistence type="inferred from homology"/>
<feature type="region of interest" description="Disordered" evidence="11">
    <location>
        <begin position="58"/>
        <end position="99"/>
    </location>
</feature>
<dbReference type="EC" id="2.3.1.225" evidence="10"/>
<dbReference type="Proteomes" id="UP000807716">
    <property type="component" value="Unassembled WGS sequence"/>
</dbReference>
<name>A0A9P6UBL0_9FUNG</name>
<gene>
    <name evidence="14" type="ORF">DFQ27_007588</name>
</gene>
<feature type="compositionally biased region" description="Gly residues" evidence="11">
    <location>
        <begin position="410"/>
        <end position="419"/>
    </location>
</feature>
<reference evidence="14" key="1">
    <citation type="journal article" date="2020" name="Fungal Divers.">
        <title>Resolving the Mortierellaceae phylogeny through synthesis of multi-gene phylogenetics and phylogenomics.</title>
        <authorList>
            <person name="Vandepol N."/>
            <person name="Liber J."/>
            <person name="Desiro A."/>
            <person name="Na H."/>
            <person name="Kennedy M."/>
            <person name="Barry K."/>
            <person name="Grigoriev I.V."/>
            <person name="Miller A.N."/>
            <person name="O'Donnell K."/>
            <person name="Stajich J.E."/>
            <person name="Bonito G."/>
        </authorList>
    </citation>
    <scope>NUCLEOTIDE SEQUENCE</scope>
    <source>
        <strain evidence="14">BC1065</strain>
    </source>
</reference>
<evidence type="ECO:0000259" key="13">
    <source>
        <dbReference type="Pfam" id="PF01529"/>
    </source>
</evidence>
<dbReference type="GO" id="GO:0019706">
    <property type="term" value="F:protein-cysteine S-palmitoyltransferase activity"/>
    <property type="evidence" value="ECO:0007669"/>
    <property type="project" value="UniProtKB-EC"/>
</dbReference>
<feature type="compositionally biased region" description="Low complexity" evidence="11">
    <location>
        <begin position="437"/>
        <end position="450"/>
    </location>
</feature>
<keyword evidence="7" id="KW-0449">Lipoprotein</keyword>
<keyword evidence="5 10" id="KW-0472">Membrane</keyword>
<comment type="subcellular location">
    <subcellularLocation>
        <location evidence="1">Membrane</location>
        <topology evidence="1">Multi-pass membrane protein</topology>
    </subcellularLocation>
</comment>
<dbReference type="GO" id="GO:0016020">
    <property type="term" value="C:membrane"/>
    <property type="evidence" value="ECO:0007669"/>
    <property type="project" value="UniProtKB-SubCell"/>
</dbReference>
<evidence type="ECO:0000256" key="1">
    <source>
        <dbReference type="ARBA" id="ARBA00004141"/>
    </source>
</evidence>
<protein>
    <recommendedName>
        <fullName evidence="10">Palmitoyltransferase</fullName>
        <ecNumber evidence="10">2.3.1.225</ecNumber>
    </recommendedName>
</protein>
<feature type="compositionally biased region" description="Gly residues" evidence="11">
    <location>
        <begin position="379"/>
        <end position="401"/>
    </location>
</feature>
<feature type="chain" id="PRO_5040502126" description="Palmitoyltransferase" evidence="12">
    <location>
        <begin position="18"/>
        <end position="604"/>
    </location>
</feature>